<dbReference type="GeneID" id="24128141"/>
<keyword evidence="2" id="KW-1185">Reference proteome</keyword>
<dbReference type="GO" id="GO:0072686">
    <property type="term" value="C:mitotic spindle"/>
    <property type="evidence" value="ECO:0007669"/>
    <property type="project" value="InterPro"/>
</dbReference>
<dbReference type="GO" id="GO:0000278">
    <property type="term" value="P:mitotic cell cycle"/>
    <property type="evidence" value="ECO:0007669"/>
    <property type="project" value="InterPro"/>
</dbReference>
<dbReference type="VEuPathDB" id="FungiDB:SPRG_05759"/>
<dbReference type="RefSeq" id="XP_012200432.1">
    <property type="nucleotide sequence ID" value="XM_012345042.1"/>
</dbReference>
<dbReference type="OMA" id="IMENWHA"/>
<dbReference type="GO" id="GO:0042729">
    <property type="term" value="C:DASH complex"/>
    <property type="evidence" value="ECO:0007669"/>
    <property type="project" value="InterPro"/>
</dbReference>
<organism evidence="1 2">
    <name type="scientific">Saprolegnia parasitica (strain CBS 223.65)</name>
    <dbReference type="NCBI Taxonomy" id="695850"/>
    <lineage>
        <taxon>Eukaryota</taxon>
        <taxon>Sar</taxon>
        <taxon>Stramenopiles</taxon>
        <taxon>Oomycota</taxon>
        <taxon>Saprolegniomycetes</taxon>
        <taxon>Saprolegniales</taxon>
        <taxon>Saprolegniaceae</taxon>
        <taxon>Saprolegnia</taxon>
    </lineage>
</organism>
<dbReference type="OrthoDB" id="124048at2759"/>
<sequence length="76" mass="8381">MEAELVRLEALRDSSRDLVAYLESAREQFDAIQEENEKALRIMENWHAVFAIANGVARIQSASETSGGFSSVPATP</sequence>
<name>A0A067CEF8_SAPPC</name>
<protein>
    <submittedName>
        <fullName evidence="1">Uncharacterized protein</fullName>
    </submittedName>
</protein>
<dbReference type="InterPro" id="IPR013963">
    <property type="entry name" value="DASH_Dad2"/>
</dbReference>
<dbReference type="Proteomes" id="UP000030745">
    <property type="component" value="Unassembled WGS sequence"/>
</dbReference>
<dbReference type="AlphaFoldDB" id="A0A067CEF8"/>
<gene>
    <name evidence="1" type="ORF">SPRG_05759</name>
</gene>
<reference evidence="1 2" key="1">
    <citation type="journal article" date="2013" name="PLoS Genet.">
        <title>Distinctive expansion of potential virulence genes in the genome of the oomycete fish pathogen Saprolegnia parasitica.</title>
        <authorList>
            <person name="Jiang R.H."/>
            <person name="de Bruijn I."/>
            <person name="Haas B.J."/>
            <person name="Belmonte R."/>
            <person name="Lobach L."/>
            <person name="Christie J."/>
            <person name="van den Ackerveken G."/>
            <person name="Bottin A."/>
            <person name="Bulone V."/>
            <person name="Diaz-Moreno S.M."/>
            <person name="Dumas B."/>
            <person name="Fan L."/>
            <person name="Gaulin E."/>
            <person name="Govers F."/>
            <person name="Grenville-Briggs L.J."/>
            <person name="Horner N.R."/>
            <person name="Levin J.Z."/>
            <person name="Mammella M."/>
            <person name="Meijer H.J."/>
            <person name="Morris P."/>
            <person name="Nusbaum C."/>
            <person name="Oome S."/>
            <person name="Phillips A.J."/>
            <person name="van Rooyen D."/>
            <person name="Rzeszutek E."/>
            <person name="Saraiva M."/>
            <person name="Secombes C.J."/>
            <person name="Seidl M.F."/>
            <person name="Snel B."/>
            <person name="Stassen J.H."/>
            <person name="Sykes S."/>
            <person name="Tripathy S."/>
            <person name="van den Berg H."/>
            <person name="Vega-Arreguin J.C."/>
            <person name="Wawra S."/>
            <person name="Young S.K."/>
            <person name="Zeng Q."/>
            <person name="Dieguez-Uribeondo J."/>
            <person name="Russ C."/>
            <person name="Tyler B.M."/>
            <person name="van West P."/>
        </authorList>
    </citation>
    <scope>NUCLEOTIDE SEQUENCE [LARGE SCALE GENOMIC DNA]</scope>
    <source>
        <strain evidence="1 2">CBS 223.65</strain>
    </source>
</reference>
<evidence type="ECO:0000313" key="1">
    <source>
        <dbReference type="EMBL" id="KDO28888.1"/>
    </source>
</evidence>
<proteinExistence type="predicted"/>
<dbReference type="KEGG" id="spar:SPRG_05759"/>
<dbReference type="EMBL" id="KK583209">
    <property type="protein sequence ID" value="KDO28888.1"/>
    <property type="molecule type" value="Genomic_DNA"/>
</dbReference>
<accession>A0A067CEF8</accession>
<evidence type="ECO:0000313" key="2">
    <source>
        <dbReference type="Proteomes" id="UP000030745"/>
    </source>
</evidence>
<dbReference type="Pfam" id="PF08654">
    <property type="entry name" value="DASH_Dad2"/>
    <property type="match status" value="1"/>
</dbReference>